<dbReference type="RefSeq" id="WP_153518653.1">
    <property type="nucleotide sequence ID" value="NZ_CP045560.1"/>
</dbReference>
<dbReference type="EMBL" id="CP045560">
    <property type="protein sequence ID" value="QGA45065.1"/>
    <property type="molecule type" value="Genomic_DNA"/>
</dbReference>
<sequence length="237" mass="28598">MARARLTVDEIILSVEKHLKQIARRTRSDELILQLIRSKTANQFTEEDIKNLRNKYHKVLELNRLEEVMDAICSIKKSDRSDIEKDIVDFSGYEDHFSQTDERRKIALKMLRNYNRRVPDLIKQKAHDEIKNSFHSSYRQVKQKIKDRKQENHEKFFLGSVLISFFKSQNIEMNYLENTLKMIELYQTKDYFRKELFSKSEIEQFKFSEKGRDFNNKKNVILLDINNPFKNKQKIKR</sequence>
<dbReference type="Proteomes" id="UP000325778">
    <property type="component" value="Chromosome"/>
</dbReference>
<name>A0AB37CYE3_ACINO</name>
<evidence type="ECO:0000256" key="1">
    <source>
        <dbReference type="SAM" id="Coils"/>
    </source>
</evidence>
<protein>
    <submittedName>
        <fullName evidence="2">Uncharacterized protein</fullName>
    </submittedName>
</protein>
<evidence type="ECO:0000313" key="2">
    <source>
        <dbReference type="EMBL" id="QGA45065.1"/>
    </source>
</evidence>
<organism evidence="2 3">
    <name type="scientific">Acinetobacter nosocomialis</name>
    <dbReference type="NCBI Taxonomy" id="106654"/>
    <lineage>
        <taxon>Bacteria</taxon>
        <taxon>Pseudomonadati</taxon>
        <taxon>Pseudomonadota</taxon>
        <taxon>Gammaproteobacteria</taxon>
        <taxon>Moraxellales</taxon>
        <taxon>Moraxellaceae</taxon>
        <taxon>Acinetobacter</taxon>
        <taxon>Acinetobacter calcoaceticus/baumannii complex</taxon>
    </lineage>
</organism>
<feature type="coiled-coil region" evidence="1">
    <location>
        <begin position="35"/>
        <end position="62"/>
    </location>
</feature>
<accession>A0AB37CYE3</accession>
<reference evidence="2 3" key="1">
    <citation type="journal article" date="2021" name="MSphere">
        <title>Complete Genome Sequencing of Acinetobacter baumannii AC1633 and Acinetobacter nosocomialis AC1530 Unveils a Large Multidrug-Resistant Plasmid Encoding the NDM-1 and OXA-58 Carbapenemases.</title>
        <authorList>
            <person name="Alattraqchi A.G."/>
            <person name="Mohd Rani F."/>
            <person name="A. Rahman N.I."/>
            <person name="Ismail S."/>
            <person name="Cleary D.W."/>
            <person name="Clarke S.C."/>
            <person name="Yeo C.C."/>
        </authorList>
    </citation>
    <scope>NUCLEOTIDE SEQUENCE [LARGE SCALE GENOMIC DNA]</scope>
    <source>
        <strain evidence="2 3">AC1530</strain>
    </source>
</reference>
<evidence type="ECO:0000313" key="3">
    <source>
        <dbReference type="Proteomes" id="UP000325778"/>
    </source>
</evidence>
<dbReference type="AlphaFoldDB" id="A0AB37CYE3"/>
<keyword evidence="1" id="KW-0175">Coiled coil</keyword>
<proteinExistence type="predicted"/>
<gene>
    <name evidence="2" type="ORF">GD578_15115</name>
</gene>